<keyword evidence="2" id="KW-0472">Membrane</keyword>
<evidence type="ECO:0008006" key="5">
    <source>
        <dbReference type="Google" id="ProtNLM"/>
    </source>
</evidence>
<dbReference type="InterPro" id="IPR052954">
    <property type="entry name" value="GPCR-Ligand_Int"/>
</dbReference>
<evidence type="ECO:0000256" key="2">
    <source>
        <dbReference type="SAM" id="Phobius"/>
    </source>
</evidence>
<dbReference type="Gene3D" id="1.20.1070.10">
    <property type="entry name" value="Rhodopsin 7-helix transmembrane proteins"/>
    <property type="match status" value="1"/>
</dbReference>
<dbReference type="AlphaFoldDB" id="A0A1W0XD30"/>
<feature type="compositionally biased region" description="Gly residues" evidence="1">
    <location>
        <begin position="247"/>
        <end position="305"/>
    </location>
</feature>
<feature type="compositionally biased region" description="Low complexity" evidence="1">
    <location>
        <begin position="206"/>
        <end position="222"/>
    </location>
</feature>
<accession>A0A1W0XD30</accession>
<keyword evidence="2" id="KW-1133">Transmembrane helix</keyword>
<feature type="transmembrane region" description="Helical" evidence="2">
    <location>
        <begin position="107"/>
        <end position="127"/>
    </location>
</feature>
<sequence length="311" mass="32901">MLALVKPKWWRFESTIRQALSALSAVFTLENLVQGYYAQAHDSTLSQILSPPLLRWSAIQNQAEVAIMFAKWTILVVINVILIRTFLRIRKDPMNDVKKVRRKRTIITVLLLCVAVYVVTYLPTVVYKILEIASRPPYCTFNFTTRDKERGQPFVFMAVLTNYFLNFLLYYLAWPKFRSKLRTLLAKVFCCHQRGTPTTPRTLVRSASGGTTSATTSATTRGTTGGTTGATTGATIGGTTSGTTSGTTGGTTGGTASGTTGGTTGGTTSGTTGGTTGGTTSGTTGGTISGMTGGTISGTTGGTIGGTTSHL</sequence>
<comment type="caution">
    <text evidence="3">The sequence shown here is derived from an EMBL/GenBank/DDBJ whole genome shotgun (WGS) entry which is preliminary data.</text>
</comment>
<gene>
    <name evidence="3" type="ORF">BV898_01061</name>
</gene>
<evidence type="ECO:0000313" key="4">
    <source>
        <dbReference type="Proteomes" id="UP000192578"/>
    </source>
</evidence>
<dbReference type="PANTHER" id="PTHR46641">
    <property type="entry name" value="FMRFAMIDE RECEPTOR-RELATED"/>
    <property type="match status" value="1"/>
</dbReference>
<feature type="transmembrane region" description="Helical" evidence="2">
    <location>
        <begin position="154"/>
        <end position="173"/>
    </location>
</feature>
<organism evidence="3 4">
    <name type="scientific">Hypsibius exemplaris</name>
    <name type="common">Freshwater tardigrade</name>
    <dbReference type="NCBI Taxonomy" id="2072580"/>
    <lineage>
        <taxon>Eukaryota</taxon>
        <taxon>Metazoa</taxon>
        <taxon>Ecdysozoa</taxon>
        <taxon>Tardigrada</taxon>
        <taxon>Eutardigrada</taxon>
        <taxon>Parachela</taxon>
        <taxon>Hypsibioidea</taxon>
        <taxon>Hypsibiidae</taxon>
        <taxon>Hypsibius</taxon>
    </lineage>
</organism>
<protein>
    <recommendedName>
        <fullName evidence="5">G-protein coupled receptors family 1 profile domain-containing protein</fullName>
    </recommendedName>
</protein>
<dbReference type="EMBL" id="MTYJ01000003">
    <property type="protein sequence ID" value="OQV25383.1"/>
    <property type="molecule type" value="Genomic_DNA"/>
</dbReference>
<evidence type="ECO:0000256" key="1">
    <source>
        <dbReference type="SAM" id="MobiDB-lite"/>
    </source>
</evidence>
<reference evidence="4" key="1">
    <citation type="submission" date="2017-01" db="EMBL/GenBank/DDBJ databases">
        <title>Comparative genomics of anhydrobiosis in the tardigrade Hypsibius dujardini.</title>
        <authorList>
            <person name="Yoshida Y."/>
            <person name="Koutsovoulos G."/>
            <person name="Laetsch D."/>
            <person name="Stevens L."/>
            <person name="Kumar S."/>
            <person name="Horikawa D."/>
            <person name="Ishino K."/>
            <person name="Komine S."/>
            <person name="Tomita M."/>
            <person name="Blaxter M."/>
            <person name="Arakawa K."/>
        </authorList>
    </citation>
    <scope>NUCLEOTIDE SEQUENCE [LARGE SCALE GENOMIC DNA]</scope>
    <source>
        <strain evidence="4">Z151</strain>
    </source>
</reference>
<dbReference type="SUPFAM" id="SSF81321">
    <property type="entry name" value="Family A G protein-coupled receptor-like"/>
    <property type="match status" value="1"/>
</dbReference>
<proteinExistence type="predicted"/>
<keyword evidence="2" id="KW-0812">Transmembrane</keyword>
<feature type="region of interest" description="Disordered" evidence="1">
    <location>
        <begin position="200"/>
        <end position="311"/>
    </location>
</feature>
<dbReference type="Proteomes" id="UP000192578">
    <property type="component" value="Unassembled WGS sequence"/>
</dbReference>
<keyword evidence="4" id="KW-1185">Reference proteome</keyword>
<feature type="transmembrane region" description="Helical" evidence="2">
    <location>
        <begin position="64"/>
        <end position="87"/>
    </location>
</feature>
<evidence type="ECO:0000313" key="3">
    <source>
        <dbReference type="EMBL" id="OQV25383.1"/>
    </source>
</evidence>
<name>A0A1W0XD30_HYPEX</name>